<sequence>MKAIILINYNDPSVPCNVSAILLSIAQQMNPAPPPPSSSEREAAPRVSRRENPNQRDARILMGLPENESPPHDFNTE</sequence>
<evidence type="ECO:0000313" key="2">
    <source>
        <dbReference type="EMBL" id="CAE6397048.1"/>
    </source>
</evidence>
<proteinExistence type="predicted"/>
<dbReference type="Proteomes" id="UP000663843">
    <property type="component" value="Unassembled WGS sequence"/>
</dbReference>
<protein>
    <submittedName>
        <fullName evidence="2">Uncharacterized protein</fullName>
    </submittedName>
</protein>
<feature type="region of interest" description="Disordered" evidence="1">
    <location>
        <begin position="28"/>
        <end position="77"/>
    </location>
</feature>
<name>A0A8H2WRQ1_9AGAM</name>
<feature type="compositionally biased region" description="Basic and acidic residues" evidence="1">
    <location>
        <begin position="39"/>
        <end position="59"/>
    </location>
</feature>
<reference evidence="2" key="1">
    <citation type="submission" date="2021-01" db="EMBL/GenBank/DDBJ databases">
        <authorList>
            <person name="Kaushik A."/>
        </authorList>
    </citation>
    <scope>NUCLEOTIDE SEQUENCE</scope>
    <source>
        <strain evidence="2">AG2-2IIIB</strain>
    </source>
</reference>
<gene>
    <name evidence="2" type="ORF">RDB_LOCUS34162</name>
</gene>
<evidence type="ECO:0000256" key="1">
    <source>
        <dbReference type="SAM" id="MobiDB-lite"/>
    </source>
</evidence>
<dbReference type="EMBL" id="CAJMWT010001380">
    <property type="protein sequence ID" value="CAE6397048.1"/>
    <property type="molecule type" value="Genomic_DNA"/>
</dbReference>
<accession>A0A8H2WRQ1</accession>
<dbReference type="AlphaFoldDB" id="A0A8H2WRQ1"/>
<comment type="caution">
    <text evidence="2">The sequence shown here is derived from an EMBL/GenBank/DDBJ whole genome shotgun (WGS) entry which is preliminary data.</text>
</comment>
<evidence type="ECO:0000313" key="3">
    <source>
        <dbReference type="Proteomes" id="UP000663843"/>
    </source>
</evidence>
<organism evidence="2 3">
    <name type="scientific">Rhizoctonia solani</name>
    <dbReference type="NCBI Taxonomy" id="456999"/>
    <lineage>
        <taxon>Eukaryota</taxon>
        <taxon>Fungi</taxon>
        <taxon>Dikarya</taxon>
        <taxon>Basidiomycota</taxon>
        <taxon>Agaricomycotina</taxon>
        <taxon>Agaricomycetes</taxon>
        <taxon>Cantharellales</taxon>
        <taxon>Ceratobasidiaceae</taxon>
        <taxon>Rhizoctonia</taxon>
    </lineage>
</organism>